<dbReference type="InterPro" id="IPR035979">
    <property type="entry name" value="RBD_domain_sf"/>
</dbReference>
<feature type="compositionally biased region" description="Acidic residues" evidence="3">
    <location>
        <begin position="502"/>
        <end position="529"/>
    </location>
</feature>
<dbReference type="PROSITE" id="PS50102">
    <property type="entry name" value="RRM"/>
    <property type="match status" value="1"/>
</dbReference>
<dbReference type="Gene3D" id="3.30.70.330">
    <property type="match status" value="1"/>
</dbReference>
<keyword evidence="6" id="KW-1185">Reference proteome</keyword>
<feature type="region of interest" description="Disordered" evidence="3">
    <location>
        <begin position="699"/>
        <end position="726"/>
    </location>
</feature>
<feature type="region of interest" description="Disordered" evidence="3">
    <location>
        <begin position="452"/>
        <end position="547"/>
    </location>
</feature>
<accession>A0A2X0LAY9</accession>
<evidence type="ECO:0000313" key="5">
    <source>
        <dbReference type="EMBL" id="SCZ89073.1"/>
    </source>
</evidence>
<name>A0A2X0LAY9_9BASI</name>
<reference evidence="6" key="1">
    <citation type="submission" date="2016-10" db="EMBL/GenBank/DDBJ databases">
        <authorList>
            <person name="Jeantristanb JTB J.-T."/>
            <person name="Ricardo R."/>
        </authorList>
    </citation>
    <scope>NUCLEOTIDE SEQUENCE [LARGE SCALE GENOMIC DNA]</scope>
</reference>
<evidence type="ECO:0000259" key="4">
    <source>
        <dbReference type="PROSITE" id="PS50102"/>
    </source>
</evidence>
<feature type="coiled-coil region" evidence="2">
    <location>
        <begin position="651"/>
        <end position="678"/>
    </location>
</feature>
<dbReference type="GO" id="GO:0003723">
    <property type="term" value="F:RNA binding"/>
    <property type="evidence" value="ECO:0007669"/>
    <property type="project" value="UniProtKB-UniRule"/>
</dbReference>
<feature type="compositionally biased region" description="Basic and acidic residues" evidence="3">
    <location>
        <begin position="351"/>
        <end position="362"/>
    </location>
</feature>
<evidence type="ECO:0000256" key="1">
    <source>
        <dbReference type="PROSITE-ProRule" id="PRU00176"/>
    </source>
</evidence>
<evidence type="ECO:0000256" key="3">
    <source>
        <dbReference type="SAM" id="MobiDB-lite"/>
    </source>
</evidence>
<gene>
    <name evidence="5" type="ORF">BZ3500_MVSOF-1268-A1-R1_CHR1-1G00935</name>
</gene>
<protein>
    <submittedName>
        <fullName evidence="5">BZ3500_MvSof-1268-A1-R1_Chr1-1g00935 protein</fullName>
    </submittedName>
</protein>
<evidence type="ECO:0000256" key="2">
    <source>
        <dbReference type="SAM" id="Coils"/>
    </source>
</evidence>
<feature type="compositionally biased region" description="Basic residues" evidence="3">
    <location>
        <begin position="701"/>
        <end position="719"/>
    </location>
</feature>
<dbReference type="EMBL" id="FMWP01000013">
    <property type="protein sequence ID" value="SCZ89073.1"/>
    <property type="molecule type" value="Genomic_DNA"/>
</dbReference>
<dbReference type="SUPFAM" id="SSF54928">
    <property type="entry name" value="RNA-binding domain, RBD"/>
    <property type="match status" value="1"/>
</dbReference>
<sequence length="726" mass="80987">MTTPTYKGKNKIPPSTGPILTRLHISGLAPSVQAKDIVDRFATFGQVEGGVEGVDGLKVDANADDGFGCRTGDRKGYAFVNLHTTTHQLNKFWKGHKLRIAPAKADYTKRLESERAIAADVAAGLIPDPYLKKKKKRRNPDPNVGFEATHFELVSPENIDQHRVGNGSYHKEVDLTAMLTPTICCPYQGWTLDTTIPSAPIALFPLIVRPSHPIFPPAKPAPTSWTRETPKARQARQARESRIKAALERPVLRSKRMRIDPRKWGRRRVVFDRDQEEGEGVGVGVGKAVMRGYWECEEVEGRSMGEEVAWVYKAPDGTVRRREVISLGAARFGERTDRFTALLEGLNRPEGGAKVETVHEEDKEVQEDDDSNPEPNDEDDLAGSPERPTKRLKSLSPPPYVPVAPRSLLYNEEDAFALLSTTREEAELTEARRLEKEAQLKVLMRLVEVEQEMDSKHEDREKAEVQGIEGRKLPKVEGFANDDDDDWGEVLRLRGGAKTSSDEEEDSSDDDTSDDEDEDESSGEEEEDVAAPVASTSTKPAAEETSTLKRGMLKEMFKPKAAEASFSMLDGLDLELEELERTPSPPPQSHFNAGMSISSAPYQHRNTFIAPPALGRSSRAWVGTAPTTPFFPFPSGAFEVRGTGEINEDEVKKMGMTMEKAEELKRESERNLAEGVNKFWAYESPEEFEKLHQELRDKLRGHARKRHREAVKKQSKSGKKGATTIL</sequence>
<keyword evidence="2" id="KW-0175">Coiled coil</keyword>
<feature type="compositionally biased region" description="Acidic residues" evidence="3">
    <location>
        <begin position="363"/>
        <end position="381"/>
    </location>
</feature>
<feature type="domain" description="RRM" evidence="4">
    <location>
        <begin position="21"/>
        <end position="105"/>
    </location>
</feature>
<dbReference type="OrthoDB" id="21643at2759"/>
<dbReference type="STRING" id="289078.A0A2X0LAY9"/>
<dbReference type="Proteomes" id="UP000249723">
    <property type="component" value="Unassembled WGS sequence"/>
</dbReference>
<feature type="region of interest" description="Disordered" evidence="3">
    <location>
        <begin position="350"/>
        <end position="406"/>
    </location>
</feature>
<feature type="compositionally biased region" description="Basic and acidic residues" evidence="3">
    <location>
        <begin position="453"/>
        <end position="475"/>
    </location>
</feature>
<dbReference type="AlphaFoldDB" id="A0A2X0LAY9"/>
<keyword evidence="1" id="KW-0694">RNA-binding</keyword>
<dbReference type="InterPro" id="IPR000504">
    <property type="entry name" value="RRM_dom"/>
</dbReference>
<organism evidence="5 6">
    <name type="scientific">Microbotryum saponariae</name>
    <dbReference type="NCBI Taxonomy" id="289078"/>
    <lineage>
        <taxon>Eukaryota</taxon>
        <taxon>Fungi</taxon>
        <taxon>Dikarya</taxon>
        <taxon>Basidiomycota</taxon>
        <taxon>Pucciniomycotina</taxon>
        <taxon>Microbotryomycetes</taxon>
        <taxon>Microbotryales</taxon>
        <taxon>Microbotryaceae</taxon>
        <taxon>Microbotryum</taxon>
    </lineage>
</organism>
<evidence type="ECO:0000313" key="6">
    <source>
        <dbReference type="Proteomes" id="UP000249723"/>
    </source>
</evidence>
<dbReference type="InterPro" id="IPR012677">
    <property type="entry name" value="Nucleotide-bd_a/b_plait_sf"/>
</dbReference>
<proteinExistence type="predicted"/>